<dbReference type="GO" id="GO:0016773">
    <property type="term" value="F:phosphotransferase activity, alcohol group as acceptor"/>
    <property type="evidence" value="ECO:0007669"/>
    <property type="project" value="TreeGrafter"/>
</dbReference>
<keyword evidence="7" id="KW-0067">ATP-binding</keyword>
<dbReference type="Pfam" id="PF06702">
    <property type="entry name" value="Fam20C"/>
    <property type="match status" value="1"/>
</dbReference>
<dbReference type="GO" id="GO:0046872">
    <property type="term" value="F:metal ion binding"/>
    <property type="evidence" value="ECO:0007669"/>
    <property type="project" value="UniProtKB-KW"/>
</dbReference>
<feature type="compositionally biased region" description="Basic and acidic residues" evidence="9">
    <location>
        <begin position="34"/>
        <end position="60"/>
    </location>
</feature>
<reference evidence="11 12" key="1">
    <citation type="submission" date="2024-04" db="EMBL/GenBank/DDBJ databases">
        <authorList>
            <consortium name="Genoscope - CEA"/>
            <person name="William W."/>
        </authorList>
    </citation>
    <scope>NUCLEOTIDE SEQUENCE [LARGE SCALE GENOMIC DNA]</scope>
</reference>
<feature type="region of interest" description="Disordered" evidence="9">
    <location>
        <begin position="34"/>
        <end position="63"/>
    </location>
</feature>
<keyword evidence="8" id="KW-0464">Manganese</keyword>
<feature type="binding site" evidence="8">
    <location>
        <position position="180"/>
    </location>
    <ligand>
        <name>Mn(2+)</name>
        <dbReference type="ChEBI" id="CHEBI:29035"/>
    </ligand>
</feature>
<dbReference type="Proteomes" id="UP001497497">
    <property type="component" value="Unassembled WGS sequence"/>
</dbReference>
<evidence type="ECO:0000256" key="5">
    <source>
        <dbReference type="ARBA" id="ARBA00023180"/>
    </source>
</evidence>
<dbReference type="GO" id="GO:0005524">
    <property type="term" value="F:ATP binding"/>
    <property type="evidence" value="ECO:0007669"/>
    <property type="project" value="UniProtKB-KW"/>
</dbReference>
<feature type="active site" evidence="6">
    <location>
        <position position="328"/>
    </location>
</feature>
<evidence type="ECO:0000256" key="4">
    <source>
        <dbReference type="ARBA" id="ARBA00023157"/>
    </source>
</evidence>
<evidence type="ECO:0000256" key="1">
    <source>
        <dbReference type="ARBA" id="ARBA00004555"/>
    </source>
</evidence>
<dbReference type="GO" id="GO:0005794">
    <property type="term" value="C:Golgi apparatus"/>
    <property type="evidence" value="ECO:0007669"/>
    <property type="project" value="UniProtKB-SubCell"/>
</dbReference>
<evidence type="ECO:0000256" key="8">
    <source>
        <dbReference type="PIRSR" id="PIRSR624869-3"/>
    </source>
</evidence>
<keyword evidence="12" id="KW-1185">Reference proteome</keyword>
<protein>
    <recommendedName>
        <fullName evidence="10">FAM20 C-terminal domain-containing protein</fullName>
    </recommendedName>
</protein>
<evidence type="ECO:0000256" key="3">
    <source>
        <dbReference type="ARBA" id="ARBA00023034"/>
    </source>
</evidence>
<dbReference type="PANTHER" id="PTHR12450:SF14">
    <property type="entry name" value="GLYCOSAMINOGLYCAN XYLOSYLKINASE"/>
    <property type="match status" value="1"/>
</dbReference>
<feature type="binding site" evidence="7">
    <location>
        <position position="145"/>
    </location>
    <ligand>
        <name>ATP</name>
        <dbReference type="ChEBI" id="CHEBI:30616"/>
    </ligand>
</feature>
<comment type="subcellular location">
    <subcellularLocation>
        <location evidence="1">Golgi apparatus</location>
    </subcellularLocation>
</comment>
<proteinExistence type="inferred from homology"/>
<sequence length="445" mass="50352">MKTKLRLLFIGAALFVIYVSYKILEPEFSRMKERSENSLRSRASDENYDTENHHRGKFDIDNGAQTHEATVKEGNVTINQVIDSMIERYSPYYGYKLNNTPWNIAAQWVEPRQIHPENAKELGAVLNAMAKGTITSADFGQKGTQLKLTLMIDDVQKVIFKPAWYPRDYIVTGTPYAGRDRHNAEIAAFHLGRILELRRTPLAIGRRLSIEKEILPAATARLKTTFFEKDGESCFYGRCLYCKGPDDGVCASHGIIEGTLVLWLPTDFKMTIHKHPWSRTYRDGVQAKWETDDAYCAKVKKVPKFNSGHQLLDIIDTSIFDYLIGNADRHHYETFENKEDSMLIILDNGKSFGNPGVDELTILAPLYQCCQIRASLWQKLLTLQDGILSKVLSGILANDPIAPVLTQPHLDALDRRLKTILDQIQACIAEVGTQAIVFESSIKGR</sequence>
<evidence type="ECO:0000256" key="2">
    <source>
        <dbReference type="ARBA" id="ARBA00006557"/>
    </source>
</evidence>
<feature type="binding site" evidence="8">
    <location>
        <position position="347"/>
    </location>
    <ligand>
        <name>Mn(2+)</name>
        <dbReference type="ChEBI" id="CHEBI:29035"/>
    </ligand>
</feature>
<organism evidence="11 12">
    <name type="scientific">Lymnaea stagnalis</name>
    <name type="common">Great pond snail</name>
    <name type="synonym">Helix stagnalis</name>
    <dbReference type="NCBI Taxonomy" id="6523"/>
    <lineage>
        <taxon>Eukaryota</taxon>
        <taxon>Metazoa</taxon>
        <taxon>Spiralia</taxon>
        <taxon>Lophotrochozoa</taxon>
        <taxon>Mollusca</taxon>
        <taxon>Gastropoda</taxon>
        <taxon>Heterobranchia</taxon>
        <taxon>Euthyneura</taxon>
        <taxon>Panpulmonata</taxon>
        <taxon>Hygrophila</taxon>
        <taxon>Lymnaeoidea</taxon>
        <taxon>Lymnaeidae</taxon>
        <taxon>Lymnaea</taxon>
    </lineage>
</organism>
<feature type="binding site" evidence="7">
    <location>
        <position position="333"/>
    </location>
    <ligand>
        <name>ATP</name>
        <dbReference type="ChEBI" id="CHEBI:30616"/>
    </ligand>
</feature>
<name>A0AAV2HKL5_LYMST</name>
<dbReference type="InterPro" id="IPR009581">
    <property type="entry name" value="FAM20_C"/>
</dbReference>
<comment type="caution">
    <text evidence="11">The sequence shown here is derived from an EMBL/GenBank/DDBJ whole genome shotgun (WGS) entry which is preliminary data.</text>
</comment>
<keyword evidence="8" id="KW-0479">Metal-binding</keyword>
<dbReference type="PANTHER" id="PTHR12450">
    <property type="entry name" value="DENTIN MATRIX PROTEIN 4 PROTEIN FAM20"/>
    <property type="match status" value="1"/>
</dbReference>
<comment type="similarity">
    <text evidence="2">Belongs to the FAM20 family.</text>
</comment>
<feature type="binding site" evidence="7">
    <location>
        <position position="161"/>
    </location>
    <ligand>
        <name>ATP</name>
        <dbReference type="ChEBI" id="CHEBI:30616"/>
    </ligand>
</feature>
<keyword evidence="5" id="KW-0325">Glycoprotein</keyword>
<evidence type="ECO:0000256" key="7">
    <source>
        <dbReference type="PIRSR" id="PIRSR624869-2"/>
    </source>
</evidence>
<feature type="binding site" evidence="7">
    <location>
        <position position="347"/>
    </location>
    <ligand>
        <name>ATP</name>
        <dbReference type="ChEBI" id="CHEBI:30616"/>
    </ligand>
</feature>
<feature type="domain" description="FAM20 C-terminal" evidence="10">
    <location>
        <begin position="226"/>
        <end position="436"/>
    </location>
</feature>
<comment type="cofactor">
    <cofactor evidence="8">
        <name>Mn(2+)</name>
        <dbReference type="ChEBI" id="CHEBI:29035"/>
    </cofactor>
</comment>
<keyword evidence="4" id="KW-1015">Disulfide bond</keyword>
<evidence type="ECO:0000256" key="6">
    <source>
        <dbReference type="PIRSR" id="PIRSR624869-1"/>
    </source>
</evidence>
<keyword evidence="3" id="KW-0333">Golgi apparatus</keyword>
<dbReference type="AlphaFoldDB" id="A0AAV2HKL5"/>
<keyword evidence="7" id="KW-0547">Nucleotide-binding</keyword>
<dbReference type="EMBL" id="CAXITT010000157">
    <property type="protein sequence ID" value="CAL1533963.1"/>
    <property type="molecule type" value="Genomic_DNA"/>
</dbReference>
<evidence type="ECO:0000313" key="11">
    <source>
        <dbReference type="EMBL" id="CAL1533963.1"/>
    </source>
</evidence>
<evidence type="ECO:0000313" key="12">
    <source>
        <dbReference type="Proteomes" id="UP001497497"/>
    </source>
</evidence>
<evidence type="ECO:0000259" key="10">
    <source>
        <dbReference type="Pfam" id="PF06702"/>
    </source>
</evidence>
<evidence type="ECO:0000256" key="9">
    <source>
        <dbReference type="SAM" id="MobiDB-lite"/>
    </source>
</evidence>
<gene>
    <name evidence="11" type="ORF">GSLYS_00007923001</name>
</gene>
<accession>A0AAV2HKL5</accession>
<dbReference type="InterPro" id="IPR024869">
    <property type="entry name" value="FAM20"/>
</dbReference>